<protein>
    <submittedName>
        <fullName evidence="6">Colicin V synthesis protein</fullName>
    </submittedName>
</protein>
<evidence type="ECO:0000256" key="3">
    <source>
        <dbReference type="ARBA" id="ARBA00022989"/>
    </source>
</evidence>
<dbReference type="GO" id="GO:0009403">
    <property type="term" value="P:toxin biosynthetic process"/>
    <property type="evidence" value="ECO:0007669"/>
    <property type="project" value="InterPro"/>
</dbReference>
<keyword evidence="2 5" id="KW-0812">Transmembrane</keyword>
<accession>A0A2A2ADL9</accession>
<dbReference type="EMBL" id="NSJF01000001">
    <property type="protein sequence ID" value="PAT35852.1"/>
    <property type="molecule type" value="Genomic_DNA"/>
</dbReference>
<comment type="caution">
    <text evidence="6">The sequence shown here is derived from an EMBL/GenBank/DDBJ whole genome shotgun (WGS) entry which is preliminary data.</text>
</comment>
<evidence type="ECO:0000256" key="5">
    <source>
        <dbReference type="SAM" id="Phobius"/>
    </source>
</evidence>
<dbReference type="Proteomes" id="UP000217999">
    <property type="component" value="Unassembled WGS sequence"/>
</dbReference>
<evidence type="ECO:0000313" key="7">
    <source>
        <dbReference type="Proteomes" id="UP000217999"/>
    </source>
</evidence>
<evidence type="ECO:0000256" key="2">
    <source>
        <dbReference type="ARBA" id="ARBA00022692"/>
    </source>
</evidence>
<feature type="transmembrane region" description="Helical" evidence="5">
    <location>
        <begin position="66"/>
        <end position="84"/>
    </location>
</feature>
<feature type="transmembrane region" description="Helical" evidence="5">
    <location>
        <begin position="33"/>
        <end position="54"/>
    </location>
</feature>
<dbReference type="InterPro" id="IPR003825">
    <property type="entry name" value="Colicin-V_CvpA"/>
</dbReference>
<feature type="transmembrane region" description="Helical" evidence="5">
    <location>
        <begin position="6"/>
        <end position="26"/>
    </location>
</feature>
<dbReference type="Pfam" id="PF02674">
    <property type="entry name" value="Colicin_V"/>
    <property type="match status" value="1"/>
</dbReference>
<keyword evidence="4 5" id="KW-0472">Membrane</keyword>
<comment type="subcellular location">
    <subcellularLocation>
        <location evidence="1">Membrane</location>
        <topology evidence="1">Multi-pass membrane protein</topology>
    </subcellularLocation>
</comment>
<reference evidence="6 7" key="1">
    <citation type="submission" date="2017-08" db="EMBL/GenBank/DDBJ databases">
        <title>WGS of Clinical strains of the CDC Group NO-1 linked to zoonotic infections in humans.</title>
        <authorList>
            <person name="Bernier A.-M."/>
            <person name="Bernard K."/>
        </authorList>
    </citation>
    <scope>NUCLEOTIDE SEQUENCE [LARGE SCALE GENOMIC DNA]</scope>
    <source>
        <strain evidence="6 7">NML03-0146</strain>
    </source>
</reference>
<feature type="transmembrane region" description="Helical" evidence="5">
    <location>
        <begin position="105"/>
        <end position="126"/>
    </location>
</feature>
<dbReference type="AlphaFoldDB" id="A0A2A2ADL9"/>
<evidence type="ECO:0000256" key="1">
    <source>
        <dbReference type="ARBA" id="ARBA00004141"/>
    </source>
</evidence>
<name>A0A2A2ADL9_9BURK</name>
<dbReference type="PANTHER" id="PTHR36926">
    <property type="entry name" value="COLICIN V PRODUCTION PROTEIN"/>
    <property type="match status" value="1"/>
</dbReference>
<gene>
    <name evidence="6" type="ORF">CK620_00860</name>
</gene>
<organism evidence="6 7">
    <name type="scientific">Vandammella animalimorsus</name>
    <dbReference type="NCBI Taxonomy" id="2029117"/>
    <lineage>
        <taxon>Bacteria</taxon>
        <taxon>Pseudomonadati</taxon>
        <taxon>Pseudomonadota</taxon>
        <taxon>Betaproteobacteria</taxon>
        <taxon>Burkholderiales</taxon>
        <taxon>Comamonadaceae</taxon>
        <taxon>Vandammella</taxon>
    </lineage>
</organism>
<keyword evidence="3 5" id="KW-1133">Transmembrane helix</keyword>
<dbReference type="GO" id="GO:0016020">
    <property type="term" value="C:membrane"/>
    <property type="evidence" value="ECO:0007669"/>
    <property type="project" value="UniProtKB-SubCell"/>
</dbReference>
<evidence type="ECO:0000256" key="4">
    <source>
        <dbReference type="ARBA" id="ARBA00023136"/>
    </source>
</evidence>
<evidence type="ECO:0000313" key="6">
    <source>
        <dbReference type="EMBL" id="PAT35852.1"/>
    </source>
</evidence>
<dbReference type="RefSeq" id="WP_095548724.1">
    <property type="nucleotide sequence ID" value="NZ_NSJF01000001.1"/>
</dbReference>
<dbReference type="PANTHER" id="PTHR36926:SF1">
    <property type="entry name" value="COLICIN V PRODUCTION PROTEIN"/>
    <property type="match status" value="1"/>
</dbReference>
<proteinExistence type="predicted"/>
<sequence>MTLNGFDLVFLMLAFVSVAVGIWRGFVFESLAVLGWGLGAFAAMRLGPALGMWLPGQSLGMPARRVLGMLALFIAAVFGSSVLATMARRSIKALGMRAADRFVGALFGALRIALVGVVLAVAVHALRWQTQPWWSGSAVGPALDAARLELARLLPDWTILQTPEPLELPAVPMLPAGTAMEALGRHQGSAAGSRP</sequence>
<dbReference type="InterPro" id="IPR052719">
    <property type="entry name" value="CvpA-like"/>
</dbReference>